<dbReference type="InterPro" id="IPR019368">
    <property type="entry name" value="Ribosomal_mS29"/>
</dbReference>
<dbReference type="PANTHER" id="PTHR12810">
    <property type="entry name" value="MITOCHONDRIAL 28S RIBOSOMAL PROTEIN S29"/>
    <property type="match status" value="1"/>
</dbReference>
<keyword evidence="4" id="KW-0689">Ribosomal protein</keyword>
<dbReference type="AlphaFoldDB" id="D2W0W6"/>
<evidence type="ECO:0000313" key="10">
    <source>
        <dbReference type="Proteomes" id="UP000006671"/>
    </source>
</evidence>
<dbReference type="eggNOG" id="KOG3928">
    <property type="taxonomic scope" value="Eukaryota"/>
</dbReference>
<dbReference type="OrthoDB" id="274828at2759"/>
<dbReference type="VEuPathDB" id="AmoebaDB:NAEGRDRAFT_59789"/>
<name>D2W0W6_NAEGR</name>
<accession>D2W0W6</accession>
<reference evidence="9 10" key="1">
    <citation type="journal article" date="2010" name="Cell">
        <title>The genome of Naegleria gruberi illuminates early eukaryotic versatility.</title>
        <authorList>
            <person name="Fritz-Laylin L.K."/>
            <person name="Prochnik S.E."/>
            <person name="Ginger M.L."/>
            <person name="Dacks J.B."/>
            <person name="Carpenter M.L."/>
            <person name="Field M.C."/>
            <person name="Kuo A."/>
            <person name="Paredez A."/>
            <person name="Chapman J."/>
            <person name="Pham J."/>
            <person name="Shu S."/>
            <person name="Neupane R."/>
            <person name="Cipriano M."/>
            <person name="Mancuso J."/>
            <person name="Tu H."/>
            <person name="Salamov A."/>
            <person name="Lindquist E."/>
            <person name="Shapiro H."/>
            <person name="Lucas S."/>
            <person name="Grigoriev I.V."/>
            <person name="Cande W.Z."/>
            <person name="Fulton C."/>
            <person name="Rokhsar D.S."/>
            <person name="Dawson S.C."/>
        </authorList>
    </citation>
    <scope>NUCLEOTIDE SEQUENCE [LARGE SCALE GENOMIC DNA]</scope>
    <source>
        <strain evidence="9 10">NEG-M</strain>
    </source>
</reference>
<feature type="compositionally biased region" description="Acidic residues" evidence="8">
    <location>
        <begin position="413"/>
        <end position="441"/>
    </location>
</feature>
<keyword evidence="3" id="KW-0809">Transit peptide</keyword>
<dbReference type="OMA" id="HIPSAYH"/>
<protein>
    <recommendedName>
        <fullName evidence="7">Small ribosomal subunit protein mS29</fullName>
    </recommendedName>
</protein>
<evidence type="ECO:0000256" key="3">
    <source>
        <dbReference type="ARBA" id="ARBA00022946"/>
    </source>
</evidence>
<evidence type="ECO:0000313" key="9">
    <source>
        <dbReference type="EMBL" id="EFC37215.1"/>
    </source>
</evidence>
<keyword evidence="6" id="KW-0687">Ribonucleoprotein</keyword>
<dbReference type="KEGG" id="ngr:NAEGRDRAFT_59789"/>
<keyword evidence="5" id="KW-0496">Mitochondrion</keyword>
<dbReference type="GeneID" id="8856967"/>
<evidence type="ECO:0000256" key="2">
    <source>
        <dbReference type="ARBA" id="ARBA00009863"/>
    </source>
</evidence>
<dbReference type="PANTHER" id="PTHR12810:SF0">
    <property type="entry name" value="SMALL RIBOSOMAL SUBUNIT PROTEIN MS29"/>
    <property type="match status" value="1"/>
</dbReference>
<feature type="region of interest" description="Disordered" evidence="8">
    <location>
        <begin position="350"/>
        <end position="376"/>
    </location>
</feature>
<evidence type="ECO:0000256" key="4">
    <source>
        <dbReference type="ARBA" id="ARBA00022980"/>
    </source>
</evidence>
<gene>
    <name evidence="9" type="ORF">NAEGRDRAFT_59789</name>
</gene>
<sequence length="1008" mass="114071">MLKRVASVGSKNNKLVRRHLLDGRLYQTAFFNTTKPSLSLKKTLGVDSKLQKEADEVSSATIAEELDDIQMEADAKDFDTEVLEEIYSGELFDAYSRMSLLVKREKKQGDVPYAEEPSLAPNFSDEFALEDADADNDADFNDANTLLDAEETVKETGEEEDYEDIDDYEDVEDINPHQQAMEDMALLLEKNDLLGLTDADVAEMTAVDQELDTFDVSEFDIHAKLVDRVSTISQKAPKQVMNATVSENAKDVSNTISEVGKLVQEMSPMISVAIGSLDMTDNNAAQDPQFVNQANKINELAKYLIYTTLMRENPKEISPELANSAKRFGIDISALQQEAASGKQIAIPSILQQESSTSSSEEFSSSEEEEVSKDILSIPMIEEIQKEAELEQQAEVAKALAIEQTLAVREADEVVEESEEAEEEEGIDLFDDEEYPEEEDEDHAREKEEKEIKERYNSPDLSLISQFNLQMGDAKVEDVVEEERGKQRPDATVKFPNFRNKPQFNNREAIPDYIHEQDITISQYCNVFDAAKQFGIEVDEDAMLPELDSLTQSEKADFIERQLEIATMPFQSVQAQRKEIKERQAQEKGEIYQTEVDQFMEHLNDPIIQSLTIDEDELLEDDLEIQAQLKEESEEVFEVDSFLDAVILKQDNPYEPFMLATHPHLFVEGSTHLRETDVGKIFIISPEHHKKYFGVTGTGGDLDKSFEQILQRGLLVREPVLPIVNEIQSLSKNKKKLTTDPGYLLMGIQGSGKSACLATCVFNAYTNGVLVVHIPSAYHWTQGIHFVEPSPVLQGYFDAPLPTRDFLKAFMTANTEILKGMKLSREYTLPLESGQKVPTTLYELCDYALLSDGNISVVFKFVLDELINDKTTPMLFAIDDYNFLHDYTCYQYGNLDDFTTTVPQKVHAKNYTLVRALSRIIQQNAPNKLIVAANTNKNKTPNKVYLMEENVLDPVYVSSRYSYPELENIVEYYQSSAFVFGNKENFMEDLLFMSGGVPQRVFKHMSVF</sequence>
<evidence type="ECO:0000256" key="8">
    <source>
        <dbReference type="SAM" id="MobiDB-lite"/>
    </source>
</evidence>
<dbReference type="EMBL" id="GG738920">
    <property type="protein sequence ID" value="EFC37215.1"/>
    <property type="molecule type" value="Genomic_DNA"/>
</dbReference>
<feature type="compositionally biased region" description="Basic and acidic residues" evidence="8">
    <location>
        <begin position="442"/>
        <end position="455"/>
    </location>
</feature>
<evidence type="ECO:0000256" key="6">
    <source>
        <dbReference type="ARBA" id="ARBA00023274"/>
    </source>
</evidence>
<evidence type="ECO:0000256" key="5">
    <source>
        <dbReference type="ARBA" id="ARBA00023128"/>
    </source>
</evidence>
<dbReference type="GO" id="GO:0003735">
    <property type="term" value="F:structural constituent of ribosome"/>
    <property type="evidence" value="ECO:0007669"/>
    <property type="project" value="TreeGrafter"/>
</dbReference>
<dbReference type="RefSeq" id="XP_002669959.1">
    <property type="nucleotide sequence ID" value="XM_002669913.1"/>
</dbReference>
<feature type="region of interest" description="Disordered" evidence="8">
    <location>
        <begin position="411"/>
        <end position="455"/>
    </location>
</feature>
<dbReference type="Proteomes" id="UP000006671">
    <property type="component" value="Unassembled WGS sequence"/>
</dbReference>
<dbReference type="InParanoid" id="D2W0W6"/>
<evidence type="ECO:0000256" key="1">
    <source>
        <dbReference type="ARBA" id="ARBA00004173"/>
    </source>
</evidence>
<comment type="similarity">
    <text evidence="2">Belongs to the mitochondrion-specific ribosomal protein mS29 family.</text>
</comment>
<dbReference type="STRING" id="5762.D2W0W6"/>
<dbReference type="GO" id="GO:0005763">
    <property type="term" value="C:mitochondrial small ribosomal subunit"/>
    <property type="evidence" value="ECO:0007669"/>
    <property type="project" value="TreeGrafter"/>
</dbReference>
<proteinExistence type="inferred from homology"/>
<organism evidence="10">
    <name type="scientific">Naegleria gruberi</name>
    <name type="common">Amoeba</name>
    <dbReference type="NCBI Taxonomy" id="5762"/>
    <lineage>
        <taxon>Eukaryota</taxon>
        <taxon>Discoba</taxon>
        <taxon>Heterolobosea</taxon>
        <taxon>Tetramitia</taxon>
        <taxon>Eutetramitia</taxon>
        <taxon>Vahlkampfiidae</taxon>
        <taxon>Naegleria</taxon>
    </lineage>
</organism>
<comment type="subcellular location">
    <subcellularLocation>
        <location evidence="1">Mitochondrion</location>
    </subcellularLocation>
</comment>
<keyword evidence="10" id="KW-1185">Reference proteome</keyword>
<dbReference type="Pfam" id="PF10236">
    <property type="entry name" value="DAP3"/>
    <property type="match status" value="1"/>
</dbReference>
<evidence type="ECO:0000256" key="7">
    <source>
        <dbReference type="ARBA" id="ARBA00035140"/>
    </source>
</evidence>
<feature type="compositionally biased region" description="Low complexity" evidence="8">
    <location>
        <begin position="354"/>
        <end position="363"/>
    </location>
</feature>